<dbReference type="PANTHER" id="PTHR31468">
    <property type="entry name" value="1,3-BETA-GLUCANOSYLTRANSFERASE GAS1"/>
    <property type="match status" value="1"/>
</dbReference>
<dbReference type="Pfam" id="PF03198">
    <property type="entry name" value="Glyco_hydro_72"/>
    <property type="match status" value="1"/>
</dbReference>
<comment type="subcellular location">
    <subcellularLocation>
        <location evidence="1">Cell envelope</location>
    </subcellularLocation>
    <subcellularLocation>
        <location evidence="10">Cell membrane</location>
        <topology evidence="10">Lipid-anchor</topology>
        <topology evidence="10">GPI-anchor</topology>
    </subcellularLocation>
    <subcellularLocation>
        <location evidence="2">Membrane</location>
        <topology evidence="2">Lipid-anchor</topology>
        <topology evidence="2">GPI-anchor</topology>
    </subcellularLocation>
</comment>
<comment type="caution">
    <text evidence="12">The sequence shown here is derived from an EMBL/GenBank/DDBJ whole genome shotgun (WGS) entry which is preliminary data.</text>
</comment>
<evidence type="ECO:0000313" key="13">
    <source>
        <dbReference type="Proteomes" id="UP000750522"/>
    </source>
</evidence>
<dbReference type="PANTHER" id="PTHR31468:SF4">
    <property type="entry name" value="1,3-BETA-GLUCANOSYLTRANSFERASE GAS3-RELATED"/>
    <property type="match status" value="1"/>
</dbReference>
<reference evidence="12" key="2">
    <citation type="submission" date="2020-01" db="EMBL/GenBank/DDBJ databases">
        <authorList>
            <person name="Perkins V."/>
            <person name="Lessard M.-H."/>
            <person name="Dugat-Bony E."/>
            <person name="Frenette M."/>
            <person name="Labrie S."/>
        </authorList>
    </citation>
    <scope>NUCLEOTIDE SEQUENCE</scope>
    <source>
        <strain evidence="12">LMA-70</strain>
    </source>
</reference>
<accession>A0A9P5G3I1</accession>
<evidence type="ECO:0000256" key="10">
    <source>
        <dbReference type="RuleBase" id="RU361209"/>
    </source>
</evidence>
<evidence type="ECO:0000256" key="7">
    <source>
        <dbReference type="ARBA" id="ARBA00023136"/>
    </source>
</evidence>
<keyword evidence="6 10" id="KW-0732">Signal</keyword>
<evidence type="ECO:0000313" key="12">
    <source>
        <dbReference type="EMBL" id="KAF5098793.1"/>
    </source>
</evidence>
<evidence type="ECO:0000256" key="1">
    <source>
        <dbReference type="ARBA" id="ARBA00004196"/>
    </source>
</evidence>
<evidence type="ECO:0000256" key="8">
    <source>
        <dbReference type="ARBA" id="ARBA00023180"/>
    </source>
</evidence>
<dbReference type="SUPFAM" id="SSF51445">
    <property type="entry name" value="(Trans)glycosidases"/>
    <property type="match status" value="1"/>
</dbReference>
<dbReference type="InterPro" id="IPR017853">
    <property type="entry name" value="GH"/>
</dbReference>
<evidence type="ECO:0000256" key="9">
    <source>
        <dbReference type="ARBA" id="ARBA00023288"/>
    </source>
</evidence>
<dbReference type="Proteomes" id="UP000750522">
    <property type="component" value="Unassembled WGS sequence"/>
</dbReference>
<evidence type="ECO:0000256" key="6">
    <source>
        <dbReference type="ARBA" id="ARBA00022729"/>
    </source>
</evidence>
<reference evidence="12" key="1">
    <citation type="journal article" date="2020" name="Front. Microbiol.">
        <title>Phenotypic and Genetic Characterization of the Cheese Ripening Yeast Geotrichum candidum.</title>
        <authorList>
            <person name="Perkins V."/>
            <person name="Vignola S."/>
            <person name="Lessard M.H."/>
            <person name="Plante P.L."/>
            <person name="Corbeil J."/>
            <person name="Dugat-Bony E."/>
            <person name="Frenette M."/>
            <person name="Labrie S."/>
        </authorList>
    </citation>
    <scope>NUCLEOTIDE SEQUENCE</scope>
    <source>
        <strain evidence="12">LMA-70</strain>
    </source>
</reference>
<dbReference type="Gene3D" id="3.20.20.80">
    <property type="entry name" value="Glycosidases"/>
    <property type="match status" value="1"/>
</dbReference>
<feature type="region of interest" description="Disordered" evidence="11">
    <location>
        <begin position="449"/>
        <end position="470"/>
    </location>
</feature>
<keyword evidence="4 10" id="KW-0336">GPI-anchor</keyword>
<dbReference type="GO" id="GO:0016740">
    <property type="term" value="F:transferase activity"/>
    <property type="evidence" value="ECO:0007669"/>
    <property type="project" value="UniProtKB-KW"/>
</dbReference>
<dbReference type="GO" id="GO:0031505">
    <property type="term" value="P:fungal-type cell wall organization"/>
    <property type="evidence" value="ECO:0007669"/>
    <property type="project" value="TreeGrafter"/>
</dbReference>
<gene>
    <name evidence="12" type="ORF">DV451_003231</name>
</gene>
<dbReference type="GO" id="GO:0071970">
    <property type="term" value="P:fungal-type cell wall (1-&gt;3)-beta-D-glucan biosynthetic process"/>
    <property type="evidence" value="ECO:0007669"/>
    <property type="project" value="TreeGrafter"/>
</dbReference>
<feature type="compositionally biased region" description="Low complexity" evidence="11">
    <location>
        <begin position="450"/>
        <end position="470"/>
    </location>
</feature>
<dbReference type="EMBL" id="QQZK01000068">
    <property type="protein sequence ID" value="KAF5098793.1"/>
    <property type="molecule type" value="Genomic_DNA"/>
</dbReference>
<sequence length="496" mass="53066">MRVSALVSAAALLAGSAHALIPIQVKGSRFIRPALNSSDEGEVFQMVGVDYQPGGASAYDGSAESDVLTHEDACLRDAYVLQQLGVNTVRIYSVNPWLNHDACMSIFNAAGIYVVLDVNSPLGGESIARYDPSSSYNKGYLNRVFGLVDAFQGYPNLLGFFSGNEVVNDAESAKVSPVYMRAVTRDLKQYIKLHSNRTIPVGYSAADDIQLREAMWEYVQCGDDDSRADFYGLNSYQWCSGRDDWTSSGYQKLLDTFANTTIPIFLSEYGCNAVTPRTFDEVYDGVYGKLADVFSGGLVYEYSLEANNYGLVDIKSDGSVRLLDDFANLQTAYNKVKLDKQSESSVVNVTHPACNDALAKNIKAIDSSFNSSFELPDCPADDILKGGVGNNNKGKVVELSNTQSQFDIYNIEGKAIANTSITVNPDNQINTPSGSDINNVDTSDKTDTIVESSAPATSSATSEAASTSSSSGGVYVAGVPASGAFGAVAGLVAMLL</sequence>
<name>A0A9P5G3I1_GEOCN</name>
<keyword evidence="9 10" id="KW-0449">Lipoprotein</keyword>
<evidence type="ECO:0000256" key="11">
    <source>
        <dbReference type="SAM" id="MobiDB-lite"/>
    </source>
</evidence>
<dbReference type="GO" id="GO:0098552">
    <property type="term" value="C:side of membrane"/>
    <property type="evidence" value="ECO:0007669"/>
    <property type="project" value="UniProtKB-KW"/>
</dbReference>
<comment type="similarity">
    <text evidence="3 10">Belongs to the glycosyl hydrolase 72 family.</text>
</comment>
<keyword evidence="5 10" id="KW-0808">Transferase</keyword>
<feature type="chain" id="PRO_5040532936" description="1,3-beta-glucanosyltransferase" evidence="10">
    <location>
        <begin position="20"/>
        <end position="496"/>
    </location>
</feature>
<evidence type="ECO:0000256" key="4">
    <source>
        <dbReference type="ARBA" id="ARBA00022622"/>
    </source>
</evidence>
<comment type="function">
    <text evidence="10">Splits internally a 1,3-beta-glucan molecule and transfers the newly generated reducing end (the donor) to the non-reducing end of another 1,3-beta-glucan molecule (the acceptor) forming a 1,3-beta linkage, resulting in the elongation of 1,3-beta-glucan chains in the cell wall.</text>
</comment>
<proteinExistence type="inferred from homology"/>
<evidence type="ECO:0000256" key="2">
    <source>
        <dbReference type="ARBA" id="ARBA00004589"/>
    </source>
</evidence>
<dbReference type="AlphaFoldDB" id="A0A9P5G3I1"/>
<keyword evidence="8" id="KW-0325">Glycoprotein</keyword>
<dbReference type="GO" id="GO:0009277">
    <property type="term" value="C:fungal-type cell wall"/>
    <property type="evidence" value="ECO:0007669"/>
    <property type="project" value="UniProtKB-ARBA"/>
</dbReference>
<organism evidence="12 13">
    <name type="scientific">Geotrichum candidum</name>
    <name type="common">Oospora lactis</name>
    <name type="synonym">Dipodascus geotrichum</name>
    <dbReference type="NCBI Taxonomy" id="1173061"/>
    <lineage>
        <taxon>Eukaryota</taxon>
        <taxon>Fungi</taxon>
        <taxon>Dikarya</taxon>
        <taxon>Ascomycota</taxon>
        <taxon>Saccharomycotina</taxon>
        <taxon>Dipodascomycetes</taxon>
        <taxon>Dipodascales</taxon>
        <taxon>Dipodascaceae</taxon>
        <taxon>Geotrichum</taxon>
    </lineage>
</organism>
<evidence type="ECO:0000256" key="5">
    <source>
        <dbReference type="ARBA" id="ARBA00022679"/>
    </source>
</evidence>
<evidence type="ECO:0000256" key="3">
    <source>
        <dbReference type="ARBA" id="ARBA00007528"/>
    </source>
</evidence>
<dbReference type="GO" id="GO:0005886">
    <property type="term" value="C:plasma membrane"/>
    <property type="evidence" value="ECO:0007669"/>
    <property type="project" value="UniProtKB-SubCell"/>
</dbReference>
<dbReference type="EC" id="2.4.1.-" evidence="10"/>
<dbReference type="InterPro" id="IPR004886">
    <property type="entry name" value="Glucanosyltransferase"/>
</dbReference>
<keyword evidence="7 10" id="KW-0472">Membrane</keyword>
<feature type="signal peptide" evidence="10">
    <location>
        <begin position="1"/>
        <end position="19"/>
    </location>
</feature>
<protein>
    <recommendedName>
        <fullName evidence="10">1,3-beta-glucanosyltransferase</fullName>
        <ecNumber evidence="10">2.4.1.-</ecNumber>
    </recommendedName>
</protein>
<dbReference type="FunFam" id="3.20.20.80:FF:000032">
    <property type="entry name" value="1,3-beta-glucanosyltransferase"/>
    <property type="match status" value="1"/>
</dbReference>